<dbReference type="InterPro" id="IPR035969">
    <property type="entry name" value="Rab-GAP_TBC_sf"/>
</dbReference>
<name>E9GY47_DAPPU</name>
<evidence type="ECO:0000259" key="2">
    <source>
        <dbReference type="PROSITE" id="PS50086"/>
    </source>
</evidence>
<reference evidence="3 4" key="1">
    <citation type="journal article" date="2011" name="Science">
        <title>The ecoresponsive genome of Daphnia pulex.</title>
        <authorList>
            <person name="Colbourne J.K."/>
            <person name="Pfrender M.E."/>
            <person name="Gilbert D."/>
            <person name="Thomas W.K."/>
            <person name="Tucker A."/>
            <person name="Oakley T.H."/>
            <person name="Tokishita S."/>
            <person name="Aerts A."/>
            <person name="Arnold G.J."/>
            <person name="Basu M.K."/>
            <person name="Bauer D.J."/>
            <person name="Caceres C.E."/>
            <person name="Carmel L."/>
            <person name="Casola C."/>
            <person name="Choi J.H."/>
            <person name="Detter J.C."/>
            <person name="Dong Q."/>
            <person name="Dusheyko S."/>
            <person name="Eads B.D."/>
            <person name="Frohlich T."/>
            <person name="Geiler-Samerotte K.A."/>
            <person name="Gerlach D."/>
            <person name="Hatcher P."/>
            <person name="Jogdeo S."/>
            <person name="Krijgsveld J."/>
            <person name="Kriventseva E.V."/>
            <person name="Kultz D."/>
            <person name="Laforsch C."/>
            <person name="Lindquist E."/>
            <person name="Lopez J."/>
            <person name="Manak J.R."/>
            <person name="Muller J."/>
            <person name="Pangilinan J."/>
            <person name="Patwardhan R.P."/>
            <person name="Pitluck S."/>
            <person name="Pritham E.J."/>
            <person name="Rechtsteiner A."/>
            <person name="Rho M."/>
            <person name="Rogozin I.B."/>
            <person name="Sakarya O."/>
            <person name="Salamov A."/>
            <person name="Schaack S."/>
            <person name="Shapiro H."/>
            <person name="Shiga Y."/>
            <person name="Skalitzky C."/>
            <person name="Smith Z."/>
            <person name="Souvorov A."/>
            <person name="Sung W."/>
            <person name="Tang Z."/>
            <person name="Tsuchiya D."/>
            <person name="Tu H."/>
            <person name="Vos H."/>
            <person name="Wang M."/>
            <person name="Wolf Y.I."/>
            <person name="Yamagata H."/>
            <person name="Yamada T."/>
            <person name="Ye Y."/>
            <person name="Shaw J.R."/>
            <person name="Andrews J."/>
            <person name="Crease T.J."/>
            <person name="Tang H."/>
            <person name="Lucas S.M."/>
            <person name="Robertson H.M."/>
            <person name="Bork P."/>
            <person name="Koonin E.V."/>
            <person name="Zdobnov E.M."/>
            <person name="Grigoriev I.V."/>
            <person name="Lynch M."/>
            <person name="Boore J.L."/>
        </authorList>
    </citation>
    <scope>NUCLEOTIDE SEQUENCE [LARGE SCALE GENOMIC DNA]</scope>
</reference>
<dbReference type="GO" id="GO:0005096">
    <property type="term" value="F:GTPase activator activity"/>
    <property type="evidence" value="ECO:0007669"/>
    <property type="project" value="UniProtKB-KW"/>
</dbReference>
<dbReference type="OrthoDB" id="10264062at2759"/>
<keyword evidence="1" id="KW-0343">GTPase activation</keyword>
<dbReference type="Gene3D" id="1.10.8.270">
    <property type="entry name" value="putative rabgap domain of human tbc1 domain family member 14 like domains"/>
    <property type="match status" value="1"/>
</dbReference>
<organism evidence="3 4">
    <name type="scientific">Daphnia pulex</name>
    <name type="common">Water flea</name>
    <dbReference type="NCBI Taxonomy" id="6669"/>
    <lineage>
        <taxon>Eukaryota</taxon>
        <taxon>Metazoa</taxon>
        <taxon>Ecdysozoa</taxon>
        <taxon>Arthropoda</taxon>
        <taxon>Crustacea</taxon>
        <taxon>Branchiopoda</taxon>
        <taxon>Diplostraca</taxon>
        <taxon>Cladocera</taxon>
        <taxon>Anomopoda</taxon>
        <taxon>Daphniidae</taxon>
        <taxon>Daphnia</taxon>
    </lineage>
</organism>
<dbReference type="PANTHER" id="PTHR22957:SF502">
    <property type="entry name" value="SMALL G PROTEIN SIGNALING MODULATOR 2-RELATED"/>
    <property type="match status" value="1"/>
</dbReference>
<dbReference type="STRING" id="6669.E9GY47"/>
<dbReference type="HOGENOM" id="CLU_1929700_0_0_1"/>
<dbReference type="Proteomes" id="UP000000305">
    <property type="component" value="Unassembled WGS sequence"/>
</dbReference>
<dbReference type="eggNOG" id="KOG2197">
    <property type="taxonomic scope" value="Eukaryota"/>
</dbReference>
<keyword evidence="4" id="KW-1185">Reference proteome</keyword>
<evidence type="ECO:0000313" key="4">
    <source>
        <dbReference type="Proteomes" id="UP000000305"/>
    </source>
</evidence>
<evidence type="ECO:0000256" key="1">
    <source>
        <dbReference type="ARBA" id="ARBA00022468"/>
    </source>
</evidence>
<feature type="domain" description="Rab-GAP TBC" evidence="2">
    <location>
        <begin position="1"/>
        <end position="131"/>
    </location>
</feature>
<dbReference type="PANTHER" id="PTHR22957">
    <property type="entry name" value="TBC1 DOMAIN FAMILY MEMBER GTPASE-ACTIVATING PROTEIN"/>
    <property type="match status" value="1"/>
</dbReference>
<accession>E9GY47</accession>
<evidence type="ECO:0000313" key="3">
    <source>
        <dbReference type="EMBL" id="EFX75535.1"/>
    </source>
</evidence>
<dbReference type="KEGG" id="dpx:DAPPUDRAFT_250214"/>
<dbReference type="SUPFAM" id="SSF47923">
    <property type="entry name" value="Ypt/Rab-GAP domain of gyp1p"/>
    <property type="match status" value="1"/>
</dbReference>
<dbReference type="InParanoid" id="E9GY47"/>
<sequence>MRETLRSVLMTHLMFNLNLGYSQGMSDLLAPLLVVLEDEVMAFWCFTSLIKRMHPAQINVSNGAVKLSNEERLAAFIDGREVKRFEFDVSGHERVKIALHQDLKKLLSYINEQSEHQFAESDILLVYVRHL</sequence>
<dbReference type="AlphaFoldDB" id="E9GY47"/>
<dbReference type="PROSITE" id="PS50086">
    <property type="entry name" value="TBC_RABGAP"/>
    <property type="match status" value="1"/>
</dbReference>
<dbReference type="EMBL" id="GL732574">
    <property type="protein sequence ID" value="EFX75535.1"/>
    <property type="molecule type" value="Genomic_DNA"/>
</dbReference>
<dbReference type="InterPro" id="IPR000195">
    <property type="entry name" value="Rab-GAP-TBC_dom"/>
</dbReference>
<dbReference type="Pfam" id="PF00566">
    <property type="entry name" value="RabGAP-TBC"/>
    <property type="match status" value="1"/>
</dbReference>
<protein>
    <recommendedName>
        <fullName evidence="2">Rab-GAP TBC domain-containing protein</fullName>
    </recommendedName>
</protein>
<proteinExistence type="predicted"/>
<gene>
    <name evidence="3" type="ORF">DAPPUDRAFT_250214</name>
</gene>
<dbReference type="PhylomeDB" id="E9GY47"/>